<dbReference type="OrthoDB" id="8530571at2"/>
<reference evidence="15 16" key="1">
    <citation type="journal article" date="2019" name="Int. J. Syst. Evol. Microbiol.">
        <title>Undibacterium piscinae sp. nov., isolated from Korean shiner intestine.</title>
        <authorList>
            <person name="Lee S.Y."/>
            <person name="Kang W."/>
            <person name="Kim P.S."/>
            <person name="Kim H.S."/>
            <person name="Sung H."/>
            <person name="Shin N.R."/>
            <person name="Whon T.W."/>
            <person name="Yun J.H."/>
            <person name="Lee J.Y."/>
            <person name="Lee J.Y."/>
            <person name="Jung M.J."/>
            <person name="Jeong Y.S."/>
            <person name="Tak E.J."/>
            <person name="Han J.E."/>
            <person name="Hyun D.W."/>
            <person name="Kang M.S."/>
            <person name="Lee K.E."/>
            <person name="Lee B.H."/>
            <person name="Bae J.W."/>
        </authorList>
    </citation>
    <scope>NUCLEOTIDE SEQUENCE [LARGE SCALE GENOMIC DNA]</scope>
    <source>
        <strain evidence="15 16">S11R28</strain>
    </source>
</reference>
<evidence type="ECO:0000256" key="5">
    <source>
        <dbReference type="ARBA" id="ARBA00022692"/>
    </source>
</evidence>
<keyword evidence="9 10" id="KW-0998">Cell outer membrane</keyword>
<sequence length="943" mass="101317">MVEKMLSRSVRLMFVGGMAMSASLMAQQALAQEAVQRVEITGSAIKRIAVEGALPVQTLSNADIQKSGAKNVEDLVQALPAMQGFTTSSQSVNGGGGGVQNASIHSIGAGYTLVLLNGRRLASYGAGSAVNLSAIPIAAVERVEILTDGASALYGSDAIAGVVNFILKKNQTEAIVEGTFSSPQESGARSSNIAISKGFGNLETDRFNVLLSYSHDHQDELNASERSFAKTGLIPFTENGKRYSQYQLAVNTTPASVTLNMKDKTAFTFSPNYIKDKKCAAQTSYIGSTLDKSCWFDYSGTVMLVPKSDRDSLFASLNVKINDDTTFFAEAVGSKFKLEGRFAPPAQVSSLKLTDPAYAKNVLPYLAELGIDPTQVAKAQTNLRLVDAGGRAYNYETETKHLALGVNGVLKGYDYTVSYTHSENDQTSNYAGGFLSRLKYNAIKAAGGFDPFAFAGGSQAALAPAILHEPQDTTKVKLDVLSVRGSGDLVKVPAGMAQIAVGADMTKQSYLFSPSPISQGPNPQQPDFLDTPFGSAPGSKFIDASRKNWGTFAEVLVPVLKNLDVTAALRYDSYDAVQNGKVYNEDTLIAPAEQGNKNAKATYKLSAAFRPVDTLLVRASYGTGFKVADMDQVTQPISDGGVTSGKFSCPVKAPDPRADNCKGTTQYDLLVGGNPLKGDAGLKPELSKQYTVGFRIEPVSSLSVGFDFWDVKMTDQITKLPETFPFENPAKYNGLFSTVYDAGQEQNKLVTLLPWFNLAEARYQGIDWDHSFRTATPIGALTLNWTGTYTTKSEVTIPGSPVESNVGRFDAYSTVTSRVITRVAATLKQSAMFSHTLAMNYRSGYHDQVISADDETLKEINADGSYGAFVGLARDVAAFTTYDWQTRIEAKKNLVLTLGIKNLLNTDPPLSIRTSGGGNQVGYDGRYASPLGRQFYATGSFKF</sequence>
<protein>
    <submittedName>
        <fullName evidence="15">TonB-dependent receptor</fullName>
    </submittedName>
</protein>
<dbReference type="InterPro" id="IPR000531">
    <property type="entry name" value="Beta-barrel_TonB"/>
</dbReference>
<keyword evidence="8 15" id="KW-0675">Receptor</keyword>
<feature type="domain" description="TonB-dependent receptor-like beta-barrel" evidence="13">
    <location>
        <begin position="407"/>
        <end position="903"/>
    </location>
</feature>
<dbReference type="Gene3D" id="2.170.130.10">
    <property type="entry name" value="TonB-dependent receptor, plug domain"/>
    <property type="match status" value="1"/>
</dbReference>
<dbReference type="SUPFAM" id="SSF56935">
    <property type="entry name" value="Porins"/>
    <property type="match status" value="1"/>
</dbReference>
<proteinExistence type="inferred from homology"/>
<dbReference type="PROSITE" id="PS52016">
    <property type="entry name" value="TONB_DEPENDENT_REC_3"/>
    <property type="match status" value="1"/>
</dbReference>
<feature type="domain" description="TonB-dependent receptor plug" evidence="14">
    <location>
        <begin position="54"/>
        <end position="162"/>
    </location>
</feature>
<dbReference type="PANTHER" id="PTHR47234">
    <property type="match status" value="1"/>
</dbReference>
<name>A0A6M4A5A7_9BURK</name>
<dbReference type="EMBL" id="CP051152">
    <property type="protein sequence ID" value="QJQ06394.1"/>
    <property type="molecule type" value="Genomic_DNA"/>
</dbReference>
<evidence type="ECO:0000256" key="1">
    <source>
        <dbReference type="ARBA" id="ARBA00004571"/>
    </source>
</evidence>
<keyword evidence="3 10" id="KW-0813">Transport</keyword>
<evidence type="ECO:0000259" key="14">
    <source>
        <dbReference type="Pfam" id="PF07715"/>
    </source>
</evidence>
<comment type="similarity">
    <text evidence="2 10 11">Belongs to the TonB-dependent receptor family.</text>
</comment>
<evidence type="ECO:0000313" key="15">
    <source>
        <dbReference type="EMBL" id="QJQ06394.1"/>
    </source>
</evidence>
<evidence type="ECO:0000256" key="9">
    <source>
        <dbReference type="ARBA" id="ARBA00023237"/>
    </source>
</evidence>
<accession>A0A6M4A5A7</accession>
<evidence type="ECO:0000256" key="7">
    <source>
        <dbReference type="ARBA" id="ARBA00023136"/>
    </source>
</evidence>
<keyword evidence="7 10" id="KW-0472">Membrane</keyword>
<evidence type="ECO:0000256" key="11">
    <source>
        <dbReference type="RuleBase" id="RU003357"/>
    </source>
</evidence>
<dbReference type="AlphaFoldDB" id="A0A6M4A5A7"/>
<dbReference type="InterPro" id="IPR036942">
    <property type="entry name" value="Beta-barrel_TonB_sf"/>
</dbReference>
<dbReference type="Gene3D" id="2.40.170.20">
    <property type="entry name" value="TonB-dependent receptor, beta-barrel domain"/>
    <property type="match status" value="1"/>
</dbReference>
<evidence type="ECO:0000256" key="4">
    <source>
        <dbReference type="ARBA" id="ARBA00022452"/>
    </source>
</evidence>
<dbReference type="InterPro" id="IPR039426">
    <property type="entry name" value="TonB-dep_rcpt-like"/>
</dbReference>
<dbReference type="PANTHER" id="PTHR47234:SF2">
    <property type="entry name" value="TONB-DEPENDENT RECEPTOR"/>
    <property type="match status" value="1"/>
</dbReference>
<evidence type="ECO:0000313" key="16">
    <source>
        <dbReference type="Proteomes" id="UP000274350"/>
    </source>
</evidence>
<evidence type="ECO:0000256" key="2">
    <source>
        <dbReference type="ARBA" id="ARBA00009810"/>
    </source>
</evidence>
<keyword evidence="4 10" id="KW-1134">Transmembrane beta strand</keyword>
<keyword evidence="16" id="KW-1185">Reference proteome</keyword>
<organism evidence="15 16">
    <name type="scientific">Undibacterium piscinae</name>
    <dbReference type="NCBI Taxonomy" id="2495591"/>
    <lineage>
        <taxon>Bacteria</taxon>
        <taxon>Pseudomonadati</taxon>
        <taxon>Pseudomonadota</taxon>
        <taxon>Betaproteobacteria</taxon>
        <taxon>Burkholderiales</taxon>
        <taxon>Oxalobacteraceae</taxon>
        <taxon>Undibacterium</taxon>
    </lineage>
</organism>
<dbReference type="Proteomes" id="UP000274350">
    <property type="component" value="Chromosome"/>
</dbReference>
<evidence type="ECO:0000256" key="8">
    <source>
        <dbReference type="ARBA" id="ARBA00023170"/>
    </source>
</evidence>
<keyword evidence="12" id="KW-0732">Signal</keyword>
<dbReference type="KEGG" id="upi:EJG51_011620"/>
<evidence type="ECO:0000256" key="10">
    <source>
        <dbReference type="PROSITE-ProRule" id="PRU01360"/>
    </source>
</evidence>
<evidence type="ECO:0000259" key="13">
    <source>
        <dbReference type="Pfam" id="PF00593"/>
    </source>
</evidence>
<comment type="subcellular location">
    <subcellularLocation>
        <location evidence="1 10">Cell outer membrane</location>
        <topology evidence="1 10">Multi-pass membrane protein</topology>
    </subcellularLocation>
</comment>
<dbReference type="InterPro" id="IPR012910">
    <property type="entry name" value="Plug_dom"/>
</dbReference>
<feature type="signal peptide" evidence="12">
    <location>
        <begin position="1"/>
        <end position="31"/>
    </location>
</feature>
<dbReference type="InterPro" id="IPR037066">
    <property type="entry name" value="Plug_dom_sf"/>
</dbReference>
<gene>
    <name evidence="15" type="ORF">EJG51_011620</name>
</gene>
<dbReference type="Pfam" id="PF07715">
    <property type="entry name" value="Plug"/>
    <property type="match status" value="1"/>
</dbReference>
<evidence type="ECO:0000256" key="3">
    <source>
        <dbReference type="ARBA" id="ARBA00022448"/>
    </source>
</evidence>
<dbReference type="GO" id="GO:0009279">
    <property type="term" value="C:cell outer membrane"/>
    <property type="evidence" value="ECO:0007669"/>
    <property type="project" value="UniProtKB-SubCell"/>
</dbReference>
<dbReference type="Pfam" id="PF00593">
    <property type="entry name" value="TonB_dep_Rec_b-barrel"/>
    <property type="match status" value="1"/>
</dbReference>
<keyword evidence="5 10" id="KW-0812">Transmembrane</keyword>
<evidence type="ECO:0000256" key="12">
    <source>
        <dbReference type="SAM" id="SignalP"/>
    </source>
</evidence>
<evidence type="ECO:0000256" key="6">
    <source>
        <dbReference type="ARBA" id="ARBA00023077"/>
    </source>
</evidence>
<feature type="chain" id="PRO_5026814569" evidence="12">
    <location>
        <begin position="32"/>
        <end position="943"/>
    </location>
</feature>
<keyword evidence="6 11" id="KW-0798">TonB box</keyword>